<dbReference type="GO" id="GO:0044423">
    <property type="term" value="C:virion component"/>
    <property type="evidence" value="ECO:0007669"/>
    <property type="project" value="UniProtKB-KW"/>
</dbReference>
<proteinExistence type="predicted"/>
<evidence type="ECO:0000256" key="1">
    <source>
        <dbReference type="ARBA" id="ARBA00004328"/>
    </source>
</evidence>
<dbReference type="InterPro" id="IPR006626">
    <property type="entry name" value="PbH1"/>
</dbReference>
<dbReference type="Gene3D" id="2.160.20.10">
    <property type="entry name" value="Single-stranded right-handed beta-helix, Pectin lyase-like"/>
    <property type="match status" value="2"/>
</dbReference>
<dbReference type="InterPro" id="IPR039448">
    <property type="entry name" value="Beta_helix"/>
</dbReference>
<keyword evidence="6" id="KW-1185">Reference proteome</keyword>
<gene>
    <name evidence="5" type="ORF">BpsS36_00011</name>
</gene>
<dbReference type="Pfam" id="PF12708">
    <property type="entry name" value="Pect-lyase_RHGA_epim"/>
    <property type="match status" value="1"/>
</dbReference>
<dbReference type="EMBL" id="MH884513">
    <property type="protein sequence ID" value="AYP68717.1"/>
    <property type="molecule type" value="Genomic_DNA"/>
</dbReference>
<sequence length="558" mass="60312">MPDYTSALGLYKPNRADSLAFDTTLSDNFQAIDEKLGTALTDEEGTTHSNLRDRLRADLNRAFRGLPEVNVKDAPYNAKGDGTTNDTQAIQRALNDVRDLGGGTVLIPDGVFMTHATLEVFSRTKIKLSHKATVERAVSFSPMFLNGRKGVDNFFGYDGHGEILIEGGTIDGGASINSRASEIMFIHGKNIVFQDINFINNFDSHFIEVNACDGVKVLNCFFHKYSGNRLTEAIQIDLAKDSNVFPHMGAYDNTNCNDVLVQGCTFRDCSRGVGTHSAVAGYPATNIRIIGNHFEDLEAQAVRGFDWNNVTVLGNTMIRCGEGVEIRSVEQDCYNWTVADNIIIDPHRVGHAVMVTEDNGRTSHEITIVGNTCNGAGSNTFYFRNATRVIVANNTIDGSNGSSLWFTGNANRVKISGNLISNTQARGISFEGSTMSRVTIVDNTIDGATSFGIAVYGVNHGIIANNYVRNTSNFAIYLTAGADFFNVTGNKTFGSQEIHIRLSDGANDNLITGNHIHGGHASAVNITGTCSNNAVIGNFGRGKTFSGGTNSTYEMNVA</sequence>
<evidence type="ECO:0000256" key="2">
    <source>
        <dbReference type="ARBA" id="ARBA00022844"/>
    </source>
</evidence>
<dbReference type="Proteomes" id="UP000275945">
    <property type="component" value="Segment"/>
</dbReference>
<name>A0A3G3BX13_9CAUD</name>
<keyword evidence="2" id="KW-0946">Virion</keyword>
<dbReference type="GO" id="GO:0019058">
    <property type="term" value="P:viral life cycle"/>
    <property type="evidence" value="ECO:0007669"/>
    <property type="project" value="UniProtKB-ARBA"/>
</dbReference>
<accession>A0A3G3BX13</accession>
<evidence type="ECO:0000259" key="3">
    <source>
        <dbReference type="Pfam" id="PF12708"/>
    </source>
</evidence>
<reference evidence="5 6" key="1">
    <citation type="submission" date="2018-09" db="EMBL/GenBank/DDBJ databases">
        <title>Comparative Genomic Analysis of Eight Novel Haloalkaliphilic Bacteriophages from Lake Elmenteita, Kenya.</title>
        <authorList>
            <person name="Akhwale J.K."/>
        </authorList>
    </citation>
    <scope>NUCLEOTIDE SEQUENCE [LARGE SCALE GENOMIC DNA]</scope>
</reference>
<evidence type="ECO:0000259" key="4">
    <source>
        <dbReference type="Pfam" id="PF13229"/>
    </source>
</evidence>
<organism evidence="5 6">
    <name type="scientific">Bacillus phage vB_BpsS-36</name>
    <dbReference type="NCBI Taxonomy" id="2419622"/>
    <lineage>
        <taxon>Viruses</taxon>
        <taxon>Duplodnaviria</taxon>
        <taxon>Heunggongvirae</taxon>
        <taxon>Uroviricota</taxon>
        <taxon>Caudoviricetes</taxon>
        <taxon>Ehrlichviridae</taxon>
        <taxon>Nairobivirus</taxon>
        <taxon>Nairobivirus nv36</taxon>
    </lineage>
</organism>
<feature type="domain" description="Rhamnogalacturonase A/B/Epimerase-like pectate lyase" evidence="3">
    <location>
        <begin position="69"/>
        <end position="324"/>
    </location>
</feature>
<dbReference type="InterPro" id="IPR012334">
    <property type="entry name" value="Pectin_lyas_fold"/>
</dbReference>
<dbReference type="Pfam" id="PF13229">
    <property type="entry name" value="Beta_helix"/>
    <property type="match status" value="1"/>
</dbReference>
<comment type="subcellular location">
    <subcellularLocation>
        <location evidence="1">Virion</location>
    </subcellularLocation>
</comment>
<dbReference type="InterPro" id="IPR011050">
    <property type="entry name" value="Pectin_lyase_fold/virulence"/>
</dbReference>
<protein>
    <submittedName>
        <fullName evidence="5">Uncharacterized protein</fullName>
    </submittedName>
</protein>
<dbReference type="InterPro" id="IPR024535">
    <property type="entry name" value="RHGA/B-epi-like_pectate_lyase"/>
</dbReference>
<evidence type="ECO:0000313" key="5">
    <source>
        <dbReference type="EMBL" id="AYP68717.1"/>
    </source>
</evidence>
<feature type="domain" description="Right handed beta helix" evidence="4">
    <location>
        <begin position="363"/>
        <end position="457"/>
    </location>
</feature>
<evidence type="ECO:0000313" key="6">
    <source>
        <dbReference type="Proteomes" id="UP000275945"/>
    </source>
</evidence>
<dbReference type="SMART" id="SM00710">
    <property type="entry name" value="PbH1"/>
    <property type="match status" value="10"/>
</dbReference>
<dbReference type="GO" id="GO:0051701">
    <property type="term" value="P:biological process involved in interaction with host"/>
    <property type="evidence" value="ECO:0007669"/>
    <property type="project" value="UniProtKB-ARBA"/>
</dbReference>
<dbReference type="SUPFAM" id="SSF51126">
    <property type="entry name" value="Pectin lyase-like"/>
    <property type="match status" value="2"/>
</dbReference>